<dbReference type="Proteomes" id="UP000015100">
    <property type="component" value="Unassembled WGS sequence"/>
</dbReference>
<comment type="caution">
    <text evidence="1">The sequence shown here is derived from an EMBL/GenBank/DDBJ whole genome shotgun (WGS) entry which is preliminary data.</text>
</comment>
<dbReference type="OrthoDB" id="10313283at2759"/>
<dbReference type="HOGENOM" id="CLU_1767984_0_0_1"/>
<gene>
    <name evidence="1" type="ORF">H072_6335</name>
</gene>
<evidence type="ECO:0000313" key="2">
    <source>
        <dbReference type="Proteomes" id="UP000015100"/>
    </source>
</evidence>
<protein>
    <submittedName>
        <fullName evidence="1">Uncharacterized protein</fullName>
    </submittedName>
</protein>
<reference evidence="2" key="2">
    <citation type="submission" date="2013-04" db="EMBL/GenBank/DDBJ databases">
        <title>Genomic mechanisms accounting for the adaptation to parasitism in nematode-trapping fungi.</title>
        <authorList>
            <person name="Ahren D.G."/>
        </authorList>
    </citation>
    <scope>NUCLEOTIDE SEQUENCE [LARGE SCALE GENOMIC DNA]</scope>
    <source>
        <strain evidence="2">CBS 200.50</strain>
    </source>
</reference>
<reference evidence="1 2" key="1">
    <citation type="journal article" date="2013" name="PLoS Genet.">
        <title>Genomic mechanisms accounting for the adaptation to parasitism in nematode-trapping fungi.</title>
        <authorList>
            <person name="Meerupati T."/>
            <person name="Andersson K.M."/>
            <person name="Friman E."/>
            <person name="Kumar D."/>
            <person name="Tunlid A."/>
            <person name="Ahren D."/>
        </authorList>
    </citation>
    <scope>NUCLEOTIDE SEQUENCE [LARGE SCALE GENOMIC DNA]</scope>
    <source>
        <strain evidence="1 2">CBS 200.50</strain>
    </source>
</reference>
<dbReference type="EMBL" id="AQGS01000443">
    <property type="protein sequence ID" value="EPS39794.1"/>
    <property type="molecule type" value="Genomic_DNA"/>
</dbReference>
<sequence>MKMLSTRFDTLFDYLDAWTCENKLTSKSMTYYTLFLRKVEDVHAAIKLDKEPALHFSDIAEVEQPVFPWYSCYFLEATFDQDVDPNFHVAADILADSLRKRISDTERLMELIDKDEPPTDPNDFFNHNAFSVKEQCAKVKGKLPKFV</sequence>
<accession>S8AA59</accession>
<evidence type="ECO:0000313" key="1">
    <source>
        <dbReference type="EMBL" id="EPS39794.1"/>
    </source>
</evidence>
<keyword evidence="2" id="KW-1185">Reference proteome</keyword>
<dbReference type="AlphaFoldDB" id="S8AA59"/>
<proteinExistence type="predicted"/>
<organism evidence="1 2">
    <name type="scientific">Dactylellina haptotyla (strain CBS 200.50)</name>
    <name type="common">Nematode-trapping fungus</name>
    <name type="synonym">Monacrosporium haptotylum</name>
    <dbReference type="NCBI Taxonomy" id="1284197"/>
    <lineage>
        <taxon>Eukaryota</taxon>
        <taxon>Fungi</taxon>
        <taxon>Dikarya</taxon>
        <taxon>Ascomycota</taxon>
        <taxon>Pezizomycotina</taxon>
        <taxon>Orbiliomycetes</taxon>
        <taxon>Orbiliales</taxon>
        <taxon>Orbiliaceae</taxon>
        <taxon>Dactylellina</taxon>
    </lineage>
</organism>
<name>S8AA59_DACHA</name>